<dbReference type="PANTHER" id="PTHR41791:SF1">
    <property type="entry name" value="SSL7039 PROTEIN"/>
    <property type="match status" value="1"/>
</dbReference>
<proteinExistence type="predicted"/>
<dbReference type="STRING" id="675511.GCA_000341735_03255"/>
<evidence type="ECO:0000313" key="1">
    <source>
        <dbReference type="EMBL" id="QCW84410.1"/>
    </source>
</evidence>
<sequence>MIEIRKTADFAKWLDNLHDLQARARVQTRIERLAAGNPGDVEPVGEGVSELRINYGPGYRVYFKKRGRELIILLAGGDKSTQAKDIKTALRLARNLSE</sequence>
<dbReference type="EMBL" id="CP035467">
    <property type="protein sequence ID" value="QCW84410.1"/>
    <property type="molecule type" value="Genomic_DNA"/>
</dbReference>
<evidence type="ECO:0000313" key="2">
    <source>
        <dbReference type="Proteomes" id="UP000305881"/>
    </source>
</evidence>
<dbReference type="RefSeq" id="WP_017841698.1">
    <property type="nucleotide sequence ID" value="NZ_CP035467.1"/>
</dbReference>
<dbReference type="PANTHER" id="PTHR41791">
    <property type="entry name" value="SSL7039 PROTEIN"/>
    <property type="match status" value="1"/>
</dbReference>
<name>A0A4P9UUM1_METBY</name>
<accession>A0A4P9UUM1</accession>
<dbReference type="Pfam" id="PF05973">
    <property type="entry name" value="Gp49"/>
    <property type="match status" value="1"/>
</dbReference>
<keyword evidence="2" id="KW-1185">Reference proteome</keyword>
<dbReference type="NCBIfam" id="TIGR02683">
    <property type="entry name" value="upstrm_HI1419"/>
    <property type="match status" value="1"/>
</dbReference>
<dbReference type="KEGG" id="mbur:EQU24_20860"/>
<dbReference type="AlphaFoldDB" id="A0A4P9UUM1"/>
<reference evidence="2" key="1">
    <citation type="journal article" date="2019" name="J. Bacteriol.">
        <title>A Mutagenic Screen Identifies a TonB-Dependent Receptor Required for the Lanthanide Metal Switch in the Type I Methanotroph 'Methylotuvimicrobium buryatense' 5GB1C.</title>
        <authorList>
            <person name="Groom J.D."/>
            <person name="Ford S.M."/>
            <person name="Pesesky M.W."/>
            <person name="Lidstrom M.E."/>
        </authorList>
    </citation>
    <scope>NUCLEOTIDE SEQUENCE [LARGE SCALE GENOMIC DNA]</scope>
    <source>
        <strain evidence="2">5GB1C</strain>
    </source>
</reference>
<organism evidence="1 2">
    <name type="scientific">Methylotuvimicrobium buryatense</name>
    <name type="common">Methylomicrobium buryatense</name>
    <dbReference type="NCBI Taxonomy" id="95641"/>
    <lineage>
        <taxon>Bacteria</taxon>
        <taxon>Pseudomonadati</taxon>
        <taxon>Pseudomonadota</taxon>
        <taxon>Gammaproteobacteria</taxon>
        <taxon>Methylococcales</taxon>
        <taxon>Methylococcaceae</taxon>
        <taxon>Methylotuvimicrobium</taxon>
    </lineage>
</organism>
<protein>
    <submittedName>
        <fullName evidence="1">Type II toxin-antitoxin system RelE/ParE family toxin</fullName>
    </submittedName>
</protein>
<dbReference type="InterPro" id="IPR014056">
    <property type="entry name" value="TypeIITA-like_toxin_pred"/>
</dbReference>
<dbReference type="PIRSF" id="PIRSF028744">
    <property type="entry name" value="Addict_mod_HI1419"/>
    <property type="match status" value="1"/>
</dbReference>
<dbReference type="InterPro" id="IPR009241">
    <property type="entry name" value="HigB-like"/>
</dbReference>
<dbReference type="OrthoDB" id="9800258at2"/>
<dbReference type="Proteomes" id="UP000305881">
    <property type="component" value="Chromosome"/>
</dbReference>
<gene>
    <name evidence="1" type="ORF">EQU24_20860</name>
</gene>